<reference evidence="2 3" key="1">
    <citation type="journal article" name="Sci. Rep.">
        <title>Genome-scale phylogenetic analyses confirm Olpidium as the closest living zoosporic fungus to the non-flagellated, terrestrial fungi.</title>
        <authorList>
            <person name="Chang Y."/>
            <person name="Rochon D."/>
            <person name="Sekimoto S."/>
            <person name="Wang Y."/>
            <person name="Chovatia M."/>
            <person name="Sandor L."/>
            <person name="Salamov A."/>
            <person name="Grigoriev I.V."/>
            <person name="Stajich J.E."/>
            <person name="Spatafora J.W."/>
        </authorList>
    </citation>
    <scope>NUCLEOTIDE SEQUENCE [LARGE SCALE GENOMIC DNA]</scope>
    <source>
        <strain evidence="2">S191</strain>
    </source>
</reference>
<dbReference type="Proteomes" id="UP000673691">
    <property type="component" value="Unassembled WGS sequence"/>
</dbReference>
<accession>A0A8H8DKS7</accession>
<evidence type="ECO:0000313" key="3">
    <source>
        <dbReference type="Proteomes" id="UP000673691"/>
    </source>
</evidence>
<keyword evidence="3" id="KW-1185">Reference proteome</keyword>
<name>A0A8H8DKS7_9FUNG</name>
<dbReference type="EMBL" id="JAEFCI010002506">
    <property type="protein sequence ID" value="KAG5462189.1"/>
    <property type="molecule type" value="Genomic_DNA"/>
</dbReference>
<organism evidence="2 3">
    <name type="scientific">Olpidium bornovanus</name>
    <dbReference type="NCBI Taxonomy" id="278681"/>
    <lineage>
        <taxon>Eukaryota</taxon>
        <taxon>Fungi</taxon>
        <taxon>Fungi incertae sedis</taxon>
        <taxon>Olpidiomycota</taxon>
        <taxon>Olpidiomycotina</taxon>
        <taxon>Olpidiomycetes</taxon>
        <taxon>Olpidiales</taxon>
        <taxon>Olpidiaceae</taxon>
        <taxon>Olpidium</taxon>
    </lineage>
</organism>
<gene>
    <name evidence="2" type="ORF">BJ554DRAFT_5513</name>
</gene>
<feature type="region of interest" description="Disordered" evidence="1">
    <location>
        <begin position="1"/>
        <end position="51"/>
    </location>
</feature>
<evidence type="ECO:0000313" key="2">
    <source>
        <dbReference type="EMBL" id="KAG5462189.1"/>
    </source>
</evidence>
<dbReference type="AlphaFoldDB" id="A0A8H8DKS7"/>
<evidence type="ECO:0000256" key="1">
    <source>
        <dbReference type="SAM" id="MobiDB-lite"/>
    </source>
</evidence>
<comment type="caution">
    <text evidence="2">The sequence shown here is derived from an EMBL/GenBank/DDBJ whole genome shotgun (WGS) entry which is preliminary data.</text>
</comment>
<protein>
    <submittedName>
        <fullName evidence="2">Uncharacterized protein</fullName>
    </submittedName>
</protein>
<proteinExistence type="predicted"/>
<sequence>GPSKEASRYSAVEPHGVRLYPRKPQPCSKSPRYPLDPPPNSTSCPSRPIAGSGGSIVQEARLVGFVSGRSAGRRRLQIDCRQQLSMQRRRLNRVKEINSAPGCALLTPSRKLSIIPIIDNCSQ</sequence>
<feature type="non-terminal residue" evidence="2">
    <location>
        <position position="1"/>
    </location>
</feature>